<comment type="caution">
    <text evidence="2">The sequence shown here is derived from an EMBL/GenBank/DDBJ whole genome shotgun (WGS) entry which is preliminary data.</text>
</comment>
<accession>A0A8H4IUL8</accession>
<evidence type="ECO:0000256" key="1">
    <source>
        <dbReference type="SAM" id="MobiDB-lite"/>
    </source>
</evidence>
<keyword evidence="3" id="KW-1185">Reference proteome</keyword>
<dbReference type="Proteomes" id="UP000572817">
    <property type="component" value="Unassembled WGS sequence"/>
</dbReference>
<dbReference type="AlphaFoldDB" id="A0A8H4IUL8"/>
<dbReference type="OrthoDB" id="10496892at2759"/>
<evidence type="ECO:0000313" key="2">
    <source>
        <dbReference type="EMBL" id="KAF4307770.1"/>
    </source>
</evidence>
<feature type="region of interest" description="Disordered" evidence="1">
    <location>
        <begin position="230"/>
        <end position="300"/>
    </location>
</feature>
<sequence>MSSGRSARTNSSPIAGMHINAKNALVQTNDRINLKWTDPMNKDQADHIIEGIPKPMLLKFSSDVARFYTDPHAPRTYDLDIQPDLDPQAVRYVFSEMHKACFERSAYALAPYPDANVLRHTKCFIACKALEVRSAEYAWRGALMDAVRAVNVTAEEFVLLHRAFGEQTEPLLLKHVLNCVAYAECVDEVEHPETTAINRYVYASGHPELAVMKKAVEVEIERKLTERAEKERLREEERQRSHEWNEAQKRQRLQHARRQARKEENFEKARAGERALSEEEVHRLSFGSGPTMATVSKRLR</sequence>
<protein>
    <submittedName>
        <fullName evidence="2">Uncharacterized protein</fullName>
    </submittedName>
</protein>
<feature type="compositionally biased region" description="Basic and acidic residues" evidence="1">
    <location>
        <begin position="261"/>
        <end position="283"/>
    </location>
</feature>
<proteinExistence type="predicted"/>
<gene>
    <name evidence="2" type="ORF">GTA08_BOTSDO03489</name>
</gene>
<reference evidence="2" key="1">
    <citation type="submission" date="2020-04" db="EMBL/GenBank/DDBJ databases">
        <title>Genome Assembly and Annotation of Botryosphaeria dothidea sdau 11-99, a Latent Pathogen of Apple Fruit Ring Rot in China.</title>
        <authorList>
            <person name="Yu C."/>
            <person name="Diao Y."/>
            <person name="Lu Q."/>
            <person name="Zhao J."/>
            <person name="Cui S."/>
            <person name="Peng C."/>
            <person name="He B."/>
            <person name="Liu H."/>
        </authorList>
    </citation>
    <scope>NUCLEOTIDE SEQUENCE [LARGE SCALE GENOMIC DNA]</scope>
    <source>
        <strain evidence="2">Sdau11-99</strain>
    </source>
</reference>
<evidence type="ECO:0000313" key="3">
    <source>
        <dbReference type="Proteomes" id="UP000572817"/>
    </source>
</evidence>
<feature type="compositionally biased region" description="Basic and acidic residues" evidence="1">
    <location>
        <begin position="230"/>
        <end position="249"/>
    </location>
</feature>
<name>A0A8H4IUL8_9PEZI</name>
<feature type="compositionally biased region" description="Basic residues" evidence="1">
    <location>
        <begin position="250"/>
        <end position="260"/>
    </location>
</feature>
<organism evidence="2 3">
    <name type="scientific">Botryosphaeria dothidea</name>
    <dbReference type="NCBI Taxonomy" id="55169"/>
    <lineage>
        <taxon>Eukaryota</taxon>
        <taxon>Fungi</taxon>
        <taxon>Dikarya</taxon>
        <taxon>Ascomycota</taxon>
        <taxon>Pezizomycotina</taxon>
        <taxon>Dothideomycetes</taxon>
        <taxon>Dothideomycetes incertae sedis</taxon>
        <taxon>Botryosphaeriales</taxon>
        <taxon>Botryosphaeriaceae</taxon>
        <taxon>Botryosphaeria</taxon>
    </lineage>
</organism>
<dbReference type="EMBL" id="WWBZ02000022">
    <property type="protein sequence ID" value="KAF4307770.1"/>
    <property type="molecule type" value="Genomic_DNA"/>
</dbReference>